<dbReference type="KEGG" id="splu:LK06_002445"/>
<feature type="compositionally biased region" description="Low complexity" evidence="1">
    <location>
        <begin position="130"/>
        <end position="144"/>
    </location>
</feature>
<organism evidence="3 4">
    <name type="scientific">Streptomyces pluripotens</name>
    <dbReference type="NCBI Taxonomy" id="1355015"/>
    <lineage>
        <taxon>Bacteria</taxon>
        <taxon>Bacillati</taxon>
        <taxon>Actinomycetota</taxon>
        <taxon>Actinomycetes</taxon>
        <taxon>Kitasatosporales</taxon>
        <taxon>Streptomycetaceae</taxon>
        <taxon>Streptomyces</taxon>
    </lineage>
</organism>
<feature type="region of interest" description="Disordered" evidence="1">
    <location>
        <begin position="1"/>
        <end position="96"/>
    </location>
</feature>
<gene>
    <name evidence="3" type="ORF">LK07_03530</name>
</gene>
<dbReference type="EMBL" id="CP022433">
    <property type="protein sequence ID" value="ASN23260.1"/>
    <property type="molecule type" value="Genomic_DNA"/>
</dbReference>
<name>A0A221NTH4_9ACTN</name>
<dbReference type="Pfam" id="PF08388">
    <property type="entry name" value="GIIM"/>
    <property type="match status" value="1"/>
</dbReference>
<keyword evidence="4" id="KW-1185">Reference proteome</keyword>
<protein>
    <recommendedName>
        <fullName evidence="2">Group II intron maturase-specific domain-containing protein</fullName>
    </recommendedName>
</protein>
<dbReference type="Proteomes" id="UP000031501">
    <property type="component" value="Chromosome"/>
</dbReference>
<evidence type="ECO:0000256" key="1">
    <source>
        <dbReference type="SAM" id="MobiDB-lite"/>
    </source>
</evidence>
<feature type="region of interest" description="Disordered" evidence="1">
    <location>
        <begin position="125"/>
        <end position="154"/>
    </location>
</feature>
<evidence type="ECO:0000259" key="2">
    <source>
        <dbReference type="Pfam" id="PF08388"/>
    </source>
</evidence>
<feature type="compositionally biased region" description="Low complexity" evidence="1">
    <location>
        <begin position="19"/>
        <end position="42"/>
    </location>
</feature>
<feature type="compositionally biased region" description="Basic residues" evidence="1">
    <location>
        <begin position="51"/>
        <end position="60"/>
    </location>
</feature>
<dbReference type="AlphaFoldDB" id="A0A221NTH4"/>
<accession>A0A221NTH4</accession>
<feature type="domain" description="Group II intron maturase-specific" evidence="2">
    <location>
        <begin position="83"/>
        <end position="129"/>
    </location>
</feature>
<feature type="compositionally biased region" description="Basic residues" evidence="1">
    <location>
        <begin position="76"/>
        <end position="86"/>
    </location>
</feature>
<dbReference type="InterPro" id="IPR013597">
    <property type="entry name" value="Mat_intron_G2"/>
</dbReference>
<evidence type="ECO:0000313" key="4">
    <source>
        <dbReference type="Proteomes" id="UP000031501"/>
    </source>
</evidence>
<proteinExistence type="predicted"/>
<sequence length="154" mass="16882">MVERPVPRLGSTLRRPRQRSGPPGRGPARAGRRGTGPARAAALCGEDPRGPHRRRFRLSRPSHPPSAETQHEQARRLHPASKKAVKARVSERTYRHTQNQSLATLLEGLNRTLSGWATYFRHHSAKRTSTRSTTTRGTVSRSGSAANTASPVAS</sequence>
<evidence type="ECO:0000313" key="3">
    <source>
        <dbReference type="EMBL" id="ASN23260.1"/>
    </source>
</evidence>
<reference evidence="3 4" key="1">
    <citation type="submission" date="2017-07" db="EMBL/GenBank/DDBJ databases">
        <title>Genome sequence of Streptomyces pluripotens MUSC 137T.</title>
        <authorList>
            <person name="Ser H.-L."/>
            <person name="Lee L.-H."/>
        </authorList>
    </citation>
    <scope>NUCLEOTIDE SEQUENCE [LARGE SCALE GENOMIC DNA]</scope>
    <source>
        <strain evidence="3 4">MUSC 137</strain>
    </source>
</reference>
<feature type="compositionally biased region" description="Polar residues" evidence="1">
    <location>
        <begin position="145"/>
        <end position="154"/>
    </location>
</feature>